<keyword evidence="2" id="KW-1185">Reference proteome</keyword>
<sequence>MANAQQLVRDVMRVMAERKHYEFVMRASSATYQAPAEGNVTLNSVSPEHTTVIEGVTLAMRVRSSLTEHGEAQDFFYVSADSNVFAKLPPGTPGSTAEWMKIPRVDSVDEIGNVYGAIMGLHDVTAQMVVPTHYLLPMLEAGGTVTATQEVPFLGQRAMHHMLDLDLAKAAGQLSNAYLRGEARRRYQADPGAAWSTPKVELVVSPGNELLRLTLRAAMDKKSEFPMEITFSKWGEPKVITPPARAPEFPAGR</sequence>
<dbReference type="Gene3D" id="2.50.20.20">
    <property type="match status" value="1"/>
</dbReference>
<proteinExistence type="predicted"/>
<dbReference type="Proteomes" id="UP000292003">
    <property type="component" value="Unassembled WGS sequence"/>
</dbReference>
<accession>A0A4Q7J669</accession>
<gene>
    <name evidence="1" type="ORF">EWH70_18690</name>
</gene>
<dbReference type="AlphaFoldDB" id="A0A4Q7J669"/>
<comment type="caution">
    <text evidence="1">The sequence shown here is derived from an EMBL/GenBank/DDBJ whole genome shotgun (WGS) entry which is preliminary data.</text>
</comment>
<evidence type="ECO:0000313" key="2">
    <source>
        <dbReference type="Proteomes" id="UP000292003"/>
    </source>
</evidence>
<organism evidence="1 2">
    <name type="scientific">Amycolatopsis suaedae</name>
    <dbReference type="NCBI Taxonomy" id="2510978"/>
    <lineage>
        <taxon>Bacteria</taxon>
        <taxon>Bacillati</taxon>
        <taxon>Actinomycetota</taxon>
        <taxon>Actinomycetes</taxon>
        <taxon>Pseudonocardiales</taxon>
        <taxon>Pseudonocardiaceae</taxon>
        <taxon>Amycolatopsis</taxon>
    </lineage>
</organism>
<name>A0A4Q7J669_9PSEU</name>
<dbReference type="OrthoDB" id="3427828at2"/>
<reference evidence="1 2" key="1">
    <citation type="submission" date="2019-02" db="EMBL/GenBank/DDBJ databases">
        <title>Draft genome sequence of Amycolatopsis sp. 8-3EHSu isolated from roots of Suaeda maritima.</title>
        <authorList>
            <person name="Duangmal K."/>
            <person name="Chantavorakit T."/>
        </authorList>
    </citation>
    <scope>NUCLEOTIDE SEQUENCE [LARGE SCALE GENOMIC DNA]</scope>
    <source>
        <strain evidence="1 2">8-3EHSu</strain>
    </source>
</reference>
<evidence type="ECO:0000313" key="1">
    <source>
        <dbReference type="EMBL" id="RZQ62306.1"/>
    </source>
</evidence>
<dbReference type="RefSeq" id="WP_130476734.1">
    <property type="nucleotide sequence ID" value="NZ_SFCC01000009.1"/>
</dbReference>
<protein>
    <submittedName>
        <fullName evidence="1">Uncharacterized protein</fullName>
    </submittedName>
</protein>
<dbReference type="EMBL" id="SFCC01000009">
    <property type="protein sequence ID" value="RZQ62306.1"/>
    <property type="molecule type" value="Genomic_DNA"/>
</dbReference>